<keyword evidence="1" id="KW-0472">Membrane</keyword>
<evidence type="ECO:0000256" key="1">
    <source>
        <dbReference type="SAM" id="Phobius"/>
    </source>
</evidence>
<feature type="signal peptide" evidence="2">
    <location>
        <begin position="1"/>
        <end position="23"/>
    </location>
</feature>
<proteinExistence type="predicted"/>
<dbReference type="Proteomes" id="UP000515204">
    <property type="component" value="Unplaced"/>
</dbReference>
<dbReference type="RefSeq" id="XP_014482788.1">
    <property type="nucleotide sequence ID" value="XM_014627302.1"/>
</dbReference>
<keyword evidence="3" id="KW-1185">Reference proteome</keyword>
<protein>
    <submittedName>
        <fullName evidence="4">Uncharacterized protein LOC106748605</fullName>
    </submittedName>
</protein>
<dbReference type="OrthoDB" id="10070083at2759"/>
<dbReference type="GeneID" id="106748605"/>
<organism evidence="3 4">
    <name type="scientific">Dinoponera quadriceps</name>
    <name type="common">South American ant</name>
    <dbReference type="NCBI Taxonomy" id="609295"/>
    <lineage>
        <taxon>Eukaryota</taxon>
        <taxon>Metazoa</taxon>
        <taxon>Ecdysozoa</taxon>
        <taxon>Arthropoda</taxon>
        <taxon>Hexapoda</taxon>
        <taxon>Insecta</taxon>
        <taxon>Pterygota</taxon>
        <taxon>Neoptera</taxon>
        <taxon>Endopterygota</taxon>
        <taxon>Hymenoptera</taxon>
        <taxon>Apocrita</taxon>
        <taxon>Aculeata</taxon>
        <taxon>Formicoidea</taxon>
        <taxon>Formicidae</taxon>
        <taxon>Ponerinae</taxon>
        <taxon>Ponerini</taxon>
        <taxon>Dinoponera</taxon>
    </lineage>
</organism>
<dbReference type="AlphaFoldDB" id="A0A6P3XXY6"/>
<feature type="transmembrane region" description="Helical" evidence="1">
    <location>
        <begin position="51"/>
        <end position="76"/>
    </location>
</feature>
<name>A0A6P3XXY6_DINQU</name>
<evidence type="ECO:0000313" key="4">
    <source>
        <dbReference type="RefSeq" id="XP_014482788.1"/>
    </source>
</evidence>
<feature type="chain" id="PRO_5028100003" evidence="2">
    <location>
        <begin position="24"/>
        <end position="111"/>
    </location>
</feature>
<gene>
    <name evidence="4" type="primary">LOC106748605</name>
</gene>
<keyword evidence="1" id="KW-0812">Transmembrane</keyword>
<accession>A0A6P3XXY6</accession>
<dbReference type="KEGG" id="dqu:106748605"/>
<evidence type="ECO:0000256" key="2">
    <source>
        <dbReference type="SAM" id="SignalP"/>
    </source>
</evidence>
<reference evidence="4" key="1">
    <citation type="submission" date="2025-08" db="UniProtKB">
        <authorList>
            <consortium name="RefSeq"/>
        </authorList>
    </citation>
    <scope>IDENTIFICATION</scope>
</reference>
<keyword evidence="1" id="KW-1133">Transmembrane helix</keyword>
<evidence type="ECO:0000313" key="3">
    <source>
        <dbReference type="Proteomes" id="UP000515204"/>
    </source>
</evidence>
<sequence length="111" mass="12792">MGHLLNGISFTLIWIFTVSSAAAHYCVWGLCESWEYCCDENICCTYDDYNVWITVIIIAGVVTGMILAGVCLYYNLQRVYIYLRHRYYGVNSIAIPSEFESDVRSIKMSYK</sequence>
<keyword evidence="2" id="KW-0732">Signal</keyword>